<dbReference type="OrthoDB" id="296386at2759"/>
<dbReference type="PANTHER" id="PTHR12308:SF74">
    <property type="entry name" value="ANOCTAMIN"/>
    <property type="match status" value="1"/>
</dbReference>
<protein>
    <recommendedName>
        <fullName evidence="6">Anoctamin</fullName>
    </recommendedName>
</protein>
<reference evidence="8" key="1">
    <citation type="submission" date="2021-02" db="EMBL/GenBank/DDBJ databases">
        <authorList>
            <person name="Bekaert M."/>
        </authorList>
    </citation>
    <scope>NUCLEOTIDE SEQUENCE</scope>
    <source>
        <strain evidence="8">IoA-00</strain>
    </source>
</reference>
<comment type="similarity">
    <text evidence="2 6">Belongs to the anoctamin family.</text>
</comment>
<organism evidence="8 9">
    <name type="scientific">Lepeophtheirus salmonis</name>
    <name type="common">Salmon louse</name>
    <name type="synonym">Caligus salmonis</name>
    <dbReference type="NCBI Taxonomy" id="72036"/>
    <lineage>
        <taxon>Eukaryota</taxon>
        <taxon>Metazoa</taxon>
        <taxon>Ecdysozoa</taxon>
        <taxon>Arthropoda</taxon>
        <taxon>Crustacea</taxon>
        <taxon>Multicrustacea</taxon>
        <taxon>Hexanauplia</taxon>
        <taxon>Copepoda</taxon>
        <taxon>Siphonostomatoida</taxon>
        <taxon>Caligidae</taxon>
        <taxon>Lepeophtheirus</taxon>
    </lineage>
</organism>
<gene>
    <name evidence="8" type="ORF">LSAA_4034</name>
</gene>
<dbReference type="EMBL" id="HG994592">
    <property type="protein sequence ID" value="CAF2831184.1"/>
    <property type="molecule type" value="Genomic_DNA"/>
</dbReference>
<dbReference type="AlphaFoldDB" id="A0A7R8CIC8"/>
<evidence type="ECO:0000256" key="6">
    <source>
        <dbReference type="RuleBase" id="RU280814"/>
    </source>
</evidence>
<proteinExistence type="inferred from homology"/>
<feature type="transmembrane region" description="Helical" evidence="6">
    <location>
        <begin position="385"/>
        <end position="408"/>
    </location>
</feature>
<evidence type="ECO:0000256" key="4">
    <source>
        <dbReference type="ARBA" id="ARBA00022989"/>
    </source>
</evidence>
<keyword evidence="3 6" id="KW-0812">Transmembrane</keyword>
<name>A0A7R8CIC8_LEPSM</name>
<evidence type="ECO:0000313" key="8">
    <source>
        <dbReference type="EMBL" id="CAF2831184.1"/>
    </source>
</evidence>
<feature type="transmembrane region" description="Helical" evidence="6">
    <location>
        <begin position="420"/>
        <end position="442"/>
    </location>
</feature>
<feature type="domain" description="Anoctamin transmembrane" evidence="7">
    <location>
        <begin position="625"/>
        <end position="730"/>
    </location>
</feature>
<evidence type="ECO:0000259" key="7">
    <source>
        <dbReference type="Pfam" id="PF04547"/>
    </source>
</evidence>
<keyword evidence="4 6" id="KW-1133">Transmembrane helix</keyword>
<feature type="transmembrane region" description="Helical" evidence="6">
    <location>
        <begin position="650"/>
        <end position="672"/>
    </location>
</feature>
<sequence>MPKNLWTSYDWPQSSEGQAVFSQLTDPRTGFPGIYGLLERPNLGSVEHIAFKISLLSKGADKSSFLGFLTGRQRVIIGPGGEVPGVRVTNIFWAAQTTVDGKVRSFKLSFWDSGDSATKRYAHIEPSIKGGAHAALLLYSGESGLREVEAQIERIRSSTNNQLGIIVVAYGNHPPDLSDLENKWDTPVHSIIHQSPAEASSLLHSICDTVWGVHINCTQEAAEFIVKTLRDDAGLELYRTKHKNGGLILHITASDEKFWSIAESDLKLKKKDATGIMKDFERFGNYDNSKHCTKGIIGPLTLSDVQRCISYAMESVHFDKSLTVLPGQNRSLPIKNYPVLAAYREANLIESFPTHNEELLNELYSSWKTFKPPLNAIRNYFGENVALYFSFLSFYTIFLSTTSFLGVLQFILDYLFGVDYLYSNIIFAVLNLVTVSCFLEIWKRRSNDHSYDWASSGKLRHKKPRPEYRGVLKENPISGEMEIYYSSYKTFKKLMFVSIPLTSICLLLAFIFMLISFKADELFEIWFHDSEYAFIINNVPTILYSVLIMIFNRYYLHMAHYMTEWENHRTQEQFEKWVFILYYFCSWGSESVKKTGFFSMLLTSQIFTQTLETVFTNMSKASLIQKKLGFVDLDFQKDPYESTYDDLMELWLQFGHVFFFSSLCPLAAILALGNNLLELKVNSFKLCRIARKPTPRANRDLGAWYDAFNLTVIISIMTNLALLSMDPDVQYFAAIKVLIDKAIPDVSGRVKFCLDRDEYYLRHKNL</sequence>
<dbReference type="GO" id="GO:0005254">
    <property type="term" value="F:chloride channel activity"/>
    <property type="evidence" value="ECO:0007669"/>
    <property type="project" value="TreeGrafter"/>
</dbReference>
<evidence type="ECO:0000256" key="1">
    <source>
        <dbReference type="ARBA" id="ARBA00004141"/>
    </source>
</evidence>
<comment type="subcellular location">
    <subcellularLocation>
        <location evidence="1 6">Membrane</location>
        <topology evidence="1 6">Multi-pass membrane protein</topology>
    </subcellularLocation>
</comment>
<keyword evidence="9" id="KW-1185">Reference proteome</keyword>
<dbReference type="GO" id="GO:0016020">
    <property type="term" value="C:membrane"/>
    <property type="evidence" value="ECO:0007669"/>
    <property type="project" value="UniProtKB-SubCell"/>
</dbReference>
<accession>A0A7R8CIC8</accession>
<dbReference type="InterPro" id="IPR049452">
    <property type="entry name" value="Anoctamin_TM"/>
</dbReference>
<keyword evidence="5 6" id="KW-0472">Membrane</keyword>
<comment type="caution">
    <text evidence="6">Lacks conserved residue(s) required for the propagation of feature annotation.</text>
</comment>
<evidence type="ECO:0000313" key="9">
    <source>
        <dbReference type="Proteomes" id="UP000675881"/>
    </source>
</evidence>
<feature type="transmembrane region" description="Helical" evidence="6">
    <location>
        <begin position="703"/>
        <end position="723"/>
    </location>
</feature>
<dbReference type="Pfam" id="PF04547">
    <property type="entry name" value="Anoctamin"/>
    <property type="match status" value="2"/>
</dbReference>
<evidence type="ECO:0000256" key="5">
    <source>
        <dbReference type="ARBA" id="ARBA00023136"/>
    </source>
</evidence>
<feature type="transmembrane region" description="Helical" evidence="6">
    <location>
        <begin position="535"/>
        <end position="556"/>
    </location>
</feature>
<feature type="transmembrane region" description="Helical" evidence="6">
    <location>
        <begin position="494"/>
        <end position="515"/>
    </location>
</feature>
<evidence type="ECO:0000256" key="3">
    <source>
        <dbReference type="ARBA" id="ARBA00022692"/>
    </source>
</evidence>
<dbReference type="InterPro" id="IPR007632">
    <property type="entry name" value="Anoctamin"/>
</dbReference>
<evidence type="ECO:0000256" key="2">
    <source>
        <dbReference type="ARBA" id="ARBA00009671"/>
    </source>
</evidence>
<feature type="domain" description="Anoctamin transmembrane" evidence="7">
    <location>
        <begin position="377"/>
        <end position="576"/>
    </location>
</feature>
<dbReference type="Proteomes" id="UP000675881">
    <property type="component" value="Chromosome 13"/>
</dbReference>
<dbReference type="PANTHER" id="PTHR12308">
    <property type="entry name" value="ANOCTAMIN"/>
    <property type="match status" value="1"/>
</dbReference>